<evidence type="ECO:0000313" key="3">
    <source>
        <dbReference type="Proteomes" id="UP000292985"/>
    </source>
</evidence>
<name>A0ABY0HQT8_CITAM</name>
<dbReference type="Proteomes" id="UP000292985">
    <property type="component" value="Unassembled WGS sequence"/>
</dbReference>
<reference evidence="2 3" key="1">
    <citation type="journal article" date="2019" name="Science, e1252229">
        <title>Invertible promoters mediate bacterial phase variation, antibiotic resistance, and host adaptation in the gut.</title>
        <authorList>
            <person name="Jiang X."/>
            <person name="Hall A.B."/>
            <person name="Arthur T.D."/>
            <person name="Plichta D.R."/>
            <person name="Covington C.T."/>
            <person name="Poyet M."/>
            <person name="Crothers J."/>
            <person name="Moses P.L."/>
            <person name="Tolonen A.C."/>
            <person name="Vlamakis H."/>
            <person name="Alm E.J."/>
            <person name="Xavier R.J."/>
        </authorList>
    </citation>
    <scope>NUCLEOTIDE SEQUENCE [LARGE SCALE GENOMIC DNA]</scope>
    <source>
        <strain evidence="3">ca_0067</strain>
    </source>
</reference>
<sequence length="75" mass="8422">MKPHSTFKKGRKAFFIACYPLITLIMLWFLSSFFGSSLASLKSDLLPSAIILSPNHDSCKLLKVNKKIPLVSPHF</sequence>
<keyword evidence="1" id="KW-1133">Transmembrane helix</keyword>
<keyword evidence="1" id="KW-0812">Transmembrane</keyword>
<evidence type="ECO:0000256" key="1">
    <source>
        <dbReference type="SAM" id="Phobius"/>
    </source>
</evidence>
<proteinExistence type="predicted"/>
<keyword evidence="3" id="KW-1185">Reference proteome</keyword>
<protein>
    <submittedName>
        <fullName evidence="2">Uncharacterized protein</fullName>
    </submittedName>
</protein>
<accession>A0ABY0HQT8</accession>
<keyword evidence="1" id="KW-0472">Membrane</keyword>
<feature type="transmembrane region" description="Helical" evidence="1">
    <location>
        <begin position="12"/>
        <end position="34"/>
    </location>
</feature>
<evidence type="ECO:0000313" key="2">
    <source>
        <dbReference type="EMBL" id="RYT41517.1"/>
    </source>
</evidence>
<gene>
    <name evidence="2" type="ORF">EAJ18_19620</name>
</gene>
<comment type="caution">
    <text evidence="2">The sequence shown here is derived from an EMBL/GenBank/DDBJ whole genome shotgun (WGS) entry which is preliminary data.</text>
</comment>
<dbReference type="EMBL" id="RCYA01000010">
    <property type="protein sequence ID" value="RYT41517.1"/>
    <property type="molecule type" value="Genomic_DNA"/>
</dbReference>
<organism evidence="2 3">
    <name type="scientific">Citrobacter amalonaticus</name>
    <dbReference type="NCBI Taxonomy" id="35703"/>
    <lineage>
        <taxon>Bacteria</taxon>
        <taxon>Pseudomonadati</taxon>
        <taxon>Pseudomonadota</taxon>
        <taxon>Gammaproteobacteria</taxon>
        <taxon>Enterobacterales</taxon>
        <taxon>Enterobacteriaceae</taxon>
        <taxon>Citrobacter</taxon>
    </lineage>
</organism>